<proteinExistence type="inferred from homology"/>
<dbReference type="SUPFAM" id="SSF53271">
    <property type="entry name" value="PRTase-like"/>
    <property type="match status" value="1"/>
</dbReference>
<dbReference type="EMBL" id="SNZH01000011">
    <property type="protein sequence ID" value="TDR41178.1"/>
    <property type="molecule type" value="Genomic_DNA"/>
</dbReference>
<evidence type="ECO:0000259" key="2">
    <source>
        <dbReference type="Pfam" id="PF18912"/>
    </source>
</evidence>
<dbReference type="PANTHER" id="PTHR47505:SF1">
    <property type="entry name" value="DNA UTILIZATION PROTEIN YHGH"/>
    <property type="match status" value="1"/>
</dbReference>
<reference evidence="3 4" key="1">
    <citation type="submission" date="2019-03" db="EMBL/GenBank/DDBJ databases">
        <title>Genomic Encyclopedia of Type Strains, Phase IV (KMG-IV): sequencing the most valuable type-strain genomes for metagenomic binning, comparative biology and taxonomic classification.</title>
        <authorList>
            <person name="Goeker M."/>
        </authorList>
    </citation>
    <scope>NUCLEOTIDE SEQUENCE [LARGE SCALE GENOMIC DNA]</scope>
    <source>
        <strain evidence="3 4">DSM 21667</strain>
    </source>
</reference>
<feature type="domain" description="Double zinc ribbon" evidence="2">
    <location>
        <begin position="18"/>
        <end position="69"/>
    </location>
</feature>
<dbReference type="InterPro" id="IPR051910">
    <property type="entry name" value="ComF/GntX_DNA_util-trans"/>
</dbReference>
<dbReference type="InterPro" id="IPR029057">
    <property type="entry name" value="PRTase-like"/>
</dbReference>
<dbReference type="Proteomes" id="UP000295293">
    <property type="component" value="Unassembled WGS sequence"/>
</dbReference>
<dbReference type="CDD" id="cd06223">
    <property type="entry name" value="PRTases_typeI"/>
    <property type="match status" value="1"/>
</dbReference>
<dbReference type="InterPro" id="IPR000836">
    <property type="entry name" value="PRTase_dom"/>
</dbReference>
<evidence type="ECO:0000313" key="3">
    <source>
        <dbReference type="EMBL" id="TDR41178.1"/>
    </source>
</evidence>
<keyword evidence="4" id="KW-1185">Reference proteome</keyword>
<evidence type="ECO:0000313" key="4">
    <source>
        <dbReference type="Proteomes" id="UP000295293"/>
    </source>
</evidence>
<protein>
    <submittedName>
        <fullName evidence="3">ComF family protein</fullName>
    </submittedName>
</protein>
<accession>A0A4R6YSK5</accession>
<dbReference type="Gene3D" id="3.40.50.2020">
    <property type="match status" value="1"/>
</dbReference>
<dbReference type="Pfam" id="PF18912">
    <property type="entry name" value="DZR_2"/>
    <property type="match status" value="1"/>
</dbReference>
<dbReference type="AlphaFoldDB" id="A0A4R6YSK5"/>
<organism evidence="3 4">
    <name type="scientific">Tahibacter aquaticus</name>
    <dbReference type="NCBI Taxonomy" id="520092"/>
    <lineage>
        <taxon>Bacteria</taxon>
        <taxon>Pseudomonadati</taxon>
        <taxon>Pseudomonadota</taxon>
        <taxon>Gammaproteobacteria</taxon>
        <taxon>Lysobacterales</taxon>
        <taxon>Rhodanobacteraceae</taxon>
        <taxon>Tahibacter</taxon>
    </lineage>
</organism>
<dbReference type="OrthoDB" id="9793412at2"/>
<comment type="caution">
    <text evidence="3">The sequence shown here is derived from an EMBL/GenBank/DDBJ whole genome shotgun (WGS) entry which is preliminary data.</text>
</comment>
<comment type="similarity">
    <text evidence="1">Belongs to the ComF/GntX family.</text>
</comment>
<dbReference type="PANTHER" id="PTHR47505">
    <property type="entry name" value="DNA UTILIZATION PROTEIN YHGH"/>
    <property type="match status" value="1"/>
</dbReference>
<sequence length="240" mass="25572">MNTRSTVDGWLRRLSFGLLPATCLLCGAAGAARRDLCDPCRADLQPNPRCCRRCGLPLAIASAECGRCLKRPPAYTATWAPFVYLPPLAGLLTRFKFSGDLAAGRVLAELALAQWPASGLSLPQALIPVPLHVDRLRERGYNQALELARPLALALGVSLVPQGLQRLHATPAQSGLSALARRRNLRKAFAVPAGTALPAHVALLDDVMTTGATAHECALALRRAGVQRVDVWAVARAPKA</sequence>
<dbReference type="InterPro" id="IPR044005">
    <property type="entry name" value="DZR_2"/>
</dbReference>
<dbReference type="RefSeq" id="WP_133819931.1">
    <property type="nucleotide sequence ID" value="NZ_SNZH01000011.1"/>
</dbReference>
<evidence type="ECO:0000256" key="1">
    <source>
        <dbReference type="ARBA" id="ARBA00008007"/>
    </source>
</evidence>
<gene>
    <name evidence="3" type="ORF">DFR29_11190</name>
</gene>
<name>A0A4R6YSK5_9GAMM</name>